<name>A0A1C6JWW2_9FIRM</name>
<organism evidence="1">
    <name type="scientific">uncultured Anaerotruncus sp</name>
    <dbReference type="NCBI Taxonomy" id="905011"/>
    <lineage>
        <taxon>Bacteria</taxon>
        <taxon>Bacillati</taxon>
        <taxon>Bacillota</taxon>
        <taxon>Clostridia</taxon>
        <taxon>Eubacteriales</taxon>
        <taxon>Oscillospiraceae</taxon>
        <taxon>Anaerotruncus</taxon>
        <taxon>environmental samples</taxon>
    </lineage>
</organism>
<reference evidence="1" key="1">
    <citation type="submission" date="2015-09" db="EMBL/GenBank/DDBJ databases">
        <authorList>
            <consortium name="Pathogen Informatics"/>
        </authorList>
    </citation>
    <scope>NUCLEOTIDE SEQUENCE</scope>
    <source>
        <strain evidence="1">2789STDY5834896</strain>
    </source>
</reference>
<dbReference type="AlphaFoldDB" id="A0A1C6JWW2"/>
<protein>
    <submittedName>
        <fullName evidence="1">Uncharacterized protein</fullName>
    </submittedName>
</protein>
<gene>
    <name evidence="1" type="ORF">SAMEA3545359_02365</name>
</gene>
<proteinExistence type="predicted"/>
<evidence type="ECO:0000313" key="1">
    <source>
        <dbReference type="EMBL" id="SCJ86530.1"/>
    </source>
</evidence>
<accession>A0A1C6JWW2</accession>
<sequence length="32" mass="3291">MKQKKTVRAVALGLAVLLGLGALVGALLPLIY</sequence>
<dbReference type="EMBL" id="FMHG01000002">
    <property type="protein sequence ID" value="SCJ86530.1"/>
    <property type="molecule type" value="Genomic_DNA"/>
</dbReference>